<keyword evidence="1" id="KW-1133">Transmembrane helix</keyword>
<dbReference type="EMBL" id="FR854083">
    <property type="protein sequence ID" value="CCA83756.1"/>
    <property type="molecule type" value="Genomic_DNA"/>
</dbReference>
<keyword evidence="1" id="KW-0472">Membrane</keyword>
<gene>
    <name evidence="2" type="ORF">BDB_mp70210</name>
</gene>
<organism evidence="2">
    <name type="scientific">blood disease bacterium R229</name>
    <dbReference type="NCBI Taxonomy" id="741978"/>
    <lineage>
        <taxon>Bacteria</taxon>
        <taxon>Pseudomonadati</taxon>
        <taxon>Pseudomonadota</taxon>
        <taxon>Betaproteobacteria</taxon>
        <taxon>Burkholderiales</taxon>
        <taxon>Burkholderiaceae</taxon>
        <taxon>Ralstonia</taxon>
        <taxon>Ralstonia solanacearum species complex</taxon>
    </lineage>
</organism>
<reference evidence="2" key="2">
    <citation type="submission" date="2011-04" db="EMBL/GenBank/DDBJ databases">
        <authorList>
            <person name="Genoscope - CEA"/>
        </authorList>
    </citation>
    <scope>NUCLEOTIDE SEQUENCE</scope>
    <source>
        <strain evidence="2">R229</strain>
    </source>
</reference>
<evidence type="ECO:0000256" key="1">
    <source>
        <dbReference type="SAM" id="Phobius"/>
    </source>
</evidence>
<evidence type="ECO:0000313" key="2">
    <source>
        <dbReference type="EMBL" id="CCA83756.1"/>
    </source>
</evidence>
<evidence type="ECO:0008006" key="3">
    <source>
        <dbReference type="Google" id="ProtNLM"/>
    </source>
</evidence>
<protein>
    <recommendedName>
        <fullName evidence="3">Transmembrane protein</fullName>
    </recommendedName>
</protein>
<accession>G2ZXH7</accession>
<dbReference type="AlphaFoldDB" id="G2ZXH7"/>
<keyword evidence="1" id="KW-0812">Transmembrane</keyword>
<feature type="transmembrane region" description="Helical" evidence="1">
    <location>
        <begin position="6"/>
        <end position="29"/>
    </location>
</feature>
<name>G2ZXH7_9RALS</name>
<reference evidence="2" key="1">
    <citation type="journal article" date="2011" name="PLoS ONE">
        <title>Ralstonia syzygii, the Blood Disease Bacterium and some Asian R. solanacearum strains form a single genomic species despite divergent lifestyles.</title>
        <authorList>
            <person name="Remenant B."/>
            <person name="de Cambiaire J.C."/>
            <person name="Cellier G."/>
            <person name="Jacobs J.M."/>
            <person name="Mangenot S."/>
            <person name="Barbe V."/>
            <person name="Lajus A."/>
            <person name="Vallenet D."/>
            <person name="Medigue C."/>
            <person name="Fegan M."/>
            <person name="Allen C."/>
            <person name="Prior P."/>
        </authorList>
    </citation>
    <scope>NUCLEOTIDE SEQUENCE</scope>
    <source>
        <strain evidence="2">R229</strain>
    </source>
</reference>
<proteinExistence type="predicted"/>
<sequence length="35" mass="3914">MGREQLLDVLAMLCVGIGVGTTWFLVYTFRTVILP</sequence>